<protein>
    <submittedName>
        <fullName evidence="1">Uncharacterized protein</fullName>
    </submittedName>
</protein>
<name>A0A4Q7YFW5_9BACT</name>
<dbReference type="Proteomes" id="UP000292958">
    <property type="component" value="Unassembled WGS sequence"/>
</dbReference>
<dbReference type="AlphaFoldDB" id="A0A4Q7YFW5"/>
<dbReference type="OrthoDB" id="111944at2"/>
<sequence length="214" mass="23804">MNSSITDSKSKGAGNTFVLDLALPQGTDPAILPSVRHGIAQAVYLVLSTGQTAILDQADQLAGLVSGLIEPDLGLVEERLDRLQTIRTMFREEEWLTNEMLNQLQPEPPSNRSLPASDWKRRGRIFSVNFGGKEYFPRYEFDAVYQPLPVIRDILKAFGPVADSWKLAAWFHFPNGWIFEPGPEGPTPVAPKDALDRLDDLLNALKKRQGSYVA</sequence>
<comment type="caution">
    <text evidence="1">The sequence shown here is derived from an EMBL/GenBank/DDBJ whole genome shotgun (WGS) entry which is preliminary data.</text>
</comment>
<evidence type="ECO:0000313" key="1">
    <source>
        <dbReference type="EMBL" id="RZU35169.1"/>
    </source>
</evidence>
<organism evidence="1 2">
    <name type="scientific">Edaphobacter modestus</name>
    <dbReference type="NCBI Taxonomy" id="388466"/>
    <lineage>
        <taxon>Bacteria</taxon>
        <taxon>Pseudomonadati</taxon>
        <taxon>Acidobacteriota</taxon>
        <taxon>Terriglobia</taxon>
        <taxon>Terriglobales</taxon>
        <taxon>Acidobacteriaceae</taxon>
        <taxon>Edaphobacter</taxon>
    </lineage>
</organism>
<evidence type="ECO:0000313" key="2">
    <source>
        <dbReference type="Proteomes" id="UP000292958"/>
    </source>
</evidence>
<dbReference type="EMBL" id="SHKW01000003">
    <property type="protein sequence ID" value="RZU35169.1"/>
    <property type="molecule type" value="Genomic_DNA"/>
</dbReference>
<proteinExistence type="predicted"/>
<reference evidence="1 2" key="1">
    <citation type="submission" date="2019-02" db="EMBL/GenBank/DDBJ databases">
        <title>Genomic Encyclopedia of Archaeal and Bacterial Type Strains, Phase II (KMG-II): from individual species to whole genera.</title>
        <authorList>
            <person name="Goeker M."/>
        </authorList>
    </citation>
    <scope>NUCLEOTIDE SEQUENCE [LARGE SCALE GENOMIC DNA]</scope>
    <source>
        <strain evidence="1 2">DSM 18101</strain>
    </source>
</reference>
<dbReference type="RefSeq" id="WP_130424374.1">
    <property type="nucleotide sequence ID" value="NZ_SHKW01000003.1"/>
</dbReference>
<gene>
    <name evidence="1" type="ORF">BDD14_5925</name>
</gene>
<accession>A0A4Q7YFW5</accession>
<keyword evidence="2" id="KW-1185">Reference proteome</keyword>